<keyword evidence="2 5" id="KW-0479">Metal-binding</keyword>
<name>A0A9D2IGH4_9FIRM</name>
<evidence type="ECO:0000256" key="1">
    <source>
        <dbReference type="ARBA" id="ARBA00022691"/>
    </source>
</evidence>
<evidence type="ECO:0000256" key="4">
    <source>
        <dbReference type="ARBA" id="ARBA00023014"/>
    </source>
</evidence>
<organism evidence="7 8">
    <name type="scientific">Candidatus Eubacterium avistercoris</name>
    <dbReference type="NCBI Taxonomy" id="2838567"/>
    <lineage>
        <taxon>Bacteria</taxon>
        <taxon>Bacillati</taxon>
        <taxon>Bacillota</taxon>
        <taxon>Clostridia</taxon>
        <taxon>Eubacteriales</taxon>
        <taxon>Eubacteriaceae</taxon>
        <taxon>Eubacterium</taxon>
    </lineage>
</organism>
<dbReference type="EMBL" id="DXCH01000200">
    <property type="protein sequence ID" value="HIZ07706.1"/>
    <property type="molecule type" value="Genomic_DNA"/>
</dbReference>
<comment type="caution">
    <text evidence="7">The sequence shown here is derived from an EMBL/GenBank/DDBJ whole genome shotgun (WGS) entry which is preliminary data.</text>
</comment>
<dbReference type="Pfam" id="PF04055">
    <property type="entry name" value="Radical_SAM"/>
    <property type="match status" value="1"/>
</dbReference>
<dbReference type="Gene3D" id="3.20.20.70">
    <property type="entry name" value="Aldolase class I"/>
    <property type="match status" value="1"/>
</dbReference>
<dbReference type="InterPro" id="IPR058240">
    <property type="entry name" value="rSAM_sf"/>
</dbReference>
<feature type="binding site" evidence="5">
    <location>
        <position position="62"/>
    </location>
    <ligand>
        <name>[4Fe-4S] cluster</name>
        <dbReference type="ChEBI" id="CHEBI:49883"/>
        <note>4Fe-4S-S-AdoMet</note>
    </ligand>
</feature>
<feature type="binding site" evidence="5">
    <location>
        <position position="58"/>
    </location>
    <ligand>
        <name>[4Fe-4S] cluster</name>
        <dbReference type="ChEBI" id="CHEBI:49883"/>
        <note>4Fe-4S-S-AdoMet</note>
    </ligand>
</feature>
<dbReference type="GO" id="GO:0046872">
    <property type="term" value="F:metal ion binding"/>
    <property type="evidence" value="ECO:0007669"/>
    <property type="project" value="UniProtKB-KW"/>
</dbReference>
<feature type="binding site" evidence="5">
    <location>
        <position position="65"/>
    </location>
    <ligand>
        <name>[4Fe-4S] cluster</name>
        <dbReference type="ChEBI" id="CHEBI:49883"/>
        <note>4Fe-4S-S-AdoMet</note>
    </ligand>
</feature>
<dbReference type="PIRSF" id="PIRSF004869">
    <property type="entry name" value="PflX_prd"/>
    <property type="match status" value="1"/>
</dbReference>
<dbReference type="PROSITE" id="PS51918">
    <property type="entry name" value="RADICAL_SAM"/>
    <property type="match status" value="1"/>
</dbReference>
<evidence type="ECO:0000313" key="8">
    <source>
        <dbReference type="Proteomes" id="UP000824024"/>
    </source>
</evidence>
<dbReference type="InterPro" id="IPR007197">
    <property type="entry name" value="rSAM"/>
</dbReference>
<evidence type="ECO:0000313" key="7">
    <source>
        <dbReference type="EMBL" id="HIZ07706.1"/>
    </source>
</evidence>
<accession>A0A9D2IGH4</accession>
<gene>
    <name evidence="7" type="ORF">IAA08_07215</name>
</gene>
<dbReference type="CDD" id="cd01335">
    <property type="entry name" value="Radical_SAM"/>
    <property type="match status" value="1"/>
</dbReference>
<dbReference type="SFLD" id="SFLDG01099">
    <property type="entry name" value="Uncharacterised_Radical_SAM_Su"/>
    <property type="match status" value="1"/>
</dbReference>
<dbReference type="GO" id="GO:0051536">
    <property type="term" value="F:iron-sulfur cluster binding"/>
    <property type="evidence" value="ECO:0007669"/>
    <property type="project" value="UniProtKB-KW"/>
</dbReference>
<dbReference type="AlphaFoldDB" id="A0A9D2IGH4"/>
<evidence type="ECO:0000256" key="5">
    <source>
        <dbReference type="PIRSR" id="PIRSR004869-50"/>
    </source>
</evidence>
<protein>
    <submittedName>
        <fullName evidence="7">Radical SAM protein</fullName>
    </submittedName>
</protein>
<proteinExistence type="predicted"/>
<feature type="domain" description="Radical SAM core" evidence="6">
    <location>
        <begin position="45"/>
        <end position="273"/>
    </location>
</feature>
<keyword evidence="1 5" id="KW-0949">S-adenosyl-L-methionine</keyword>
<dbReference type="SFLD" id="SFLDS00029">
    <property type="entry name" value="Radical_SAM"/>
    <property type="match status" value="1"/>
</dbReference>
<dbReference type="PANTHER" id="PTHR43075:SF1">
    <property type="entry name" value="FORMATE LYASE ACTIVATING ENZYME, PUTATIVE (AFU_ORTHOLOGUE AFUA_2G15630)-RELATED"/>
    <property type="match status" value="1"/>
</dbReference>
<dbReference type="InterPro" id="IPR040085">
    <property type="entry name" value="MJ0674-like"/>
</dbReference>
<keyword evidence="3 5" id="KW-0408">Iron</keyword>
<reference evidence="7" key="2">
    <citation type="submission" date="2021-04" db="EMBL/GenBank/DDBJ databases">
        <authorList>
            <person name="Gilroy R."/>
        </authorList>
    </citation>
    <scope>NUCLEOTIDE SEQUENCE</scope>
    <source>
        <strain evidence="7">CHK192-9172</strain>
    </source>
</reference>
<dbReference type="InterPro" id="IPR013785">
    <property type="entry name" value="Aldolase_TIM"/>
</dbReference>
<dbReference type="Proteomes" id="UP000824024">
    <property type="component" value="Unassembled WGS sequence"/>
</dbReference>
<comment type="cofactor">
    <cofactor evidence="5">
        <name>[4Fe-4S] cluster</name>
        <dbReference type="ChEBI" id="CHEBI:49883"/>
    </cofactor>
    <text evidence="5">Binds 1 [4Fe-4S] cluster. The cluster is coordinated with 3 cysteines and an exchangeable S-adenosyl-L-methionine.</text>
</comment>
<evidence type="ECO:0000256" key="2">
    <source>
        <dbReference type="ARBA" id="ARBA00022723"/>
    </source>
</evidence>
<evidence type="ECO:0000259" key="6">
    <source>
        <dbReference type="PROSITE" id="PS51918"/>
    </source>
</evidence>
<dbReference type="GO" id="GO:0003824">
    <property type="term" value="F:catalytic activity"/>
    <property type="evidence" value="ECO:0007669"/>
    <property type="project" value="InterPro"/>
</dbReference>
<dbReference type="InterPro" id="IPR016431">
    <property type="entry name" value="Pyrv-formate_lyase-activ_prd"/>
</dbReference>
<sequence>MHHCILCPRACGADRAGGRTGVCGQTDRITAARAALHYWEEPCISGKEGSGTVFFSGCSLGCVFCQNRTIAEGSVGKKISEDWLAEIFLKLQEQKANNINLVTGGHFIFQIAESLEKAKARGLQIPVVYNTSGYEKADTLKYLEGLVDIYMPDFKYWKRETAEKYAGAADYPDIAKEAIEEMIRQTNGPVFDDRGIMRKGVLARHLILPGHVGEAKSIIRYLLETYKDRIYISIMNQYTPMPGVADRFEELGRKVTKREYERVIGYALELGLEQGFVQEGETAKESFIPLFDLAGI</sequence>
<dbReference type="PANTHER" id="PTHR43075">
    <property type="entry name" value="FORMATE LYASE ACTIVATING ENZYME, PUTATIVE (AFU_ORTHOLOGUE AFUA_2G15630)-RELATED"/>
    <property type="match status" value="1"/>
</dbReference>
<reference evidence="7" key="1">
    <citation type="journal article" date="2021" name="PeerJ">
        <title>Extensive microbial diversity within the chicken gut microbiome revealed by metagenomics and culture.</title>
        <authorList>
            <person name="Gilroy R."/>
            <person name="Ravi A."/>
            <person name="Getino M."/>
            <person name="Pursley I."/>
            <person name="Horton D.L."/>
            <person name="Alikhan N.F."/>
            <person name="Baker D."/>
            <person name="Gharbi K."/>
            <person name="Hall N."/>
            <person name="Watson M."/>
            <person name="Adriaenssens E.M."/>
            <person name="Foster-Nyarko E."/>
            <person name="Jarju S."/>
            <person name="Secka A."/>
            <person name="Antonio M."/>
            <person name="Oren A."/>
            <person name="Chaudhuri R.R."/>
            <person name="La Ragione R."/>
            <person name="Hildebrand F."/>
            <person name="Pallen M.J."/>
        </authorList>
    </citation>
    <scope>NUCLEOTIDE SEQUENCE</scope>
    <source>
        <strain evidence="7">CHK192-9172</strain>
    </source>
</reference>
<keyword evidence="4 5" id="KW-0411">Iron-sulfur</keyword>
<dbReference type="SUPFAM" id="SSF102114">
    <property type="entry name" value="Radical SAM enzymes"/>
    <property type="match status" value="1"/>
</dbReference>
<evidence type="ECO:0000256" key="3">
    <source>
        <dbReference type="ARBA" id="ARBA00023004"/>
    </source>
</evidence>